<dbReference type="FunFam" id="1.10.3810.10:FF:000001">
    <property type="entry name" value="Penicillin-binding protein 1A"/>
    <property type="match status" value="1"/>
</dbReference>
<feature type="region of interest" description="Disordered" evidence="14">
    <location>
        <begin position="715"/>
        <end position="744"/>
    </location>
</feature>
<sequence length="744" mass="78508">MGVKGDGRDIGRLVGRVIILVRTGLIMGVVVAALALPLAAVVGYGVKASVDQINSQAQSLPDVPPAQTSRVYAADGTTLISQFYEENRTPTPLAQVSPFVAQAIVAAEDSRFYDHHGVDVKGIARAFVTNSRSGQVAQGASTLTMQYVRNVLRQAARTPQELQAATEQTPARKLREMQLAVAVEQRLSKTEILERYLNIVYFGHQAYGIAAASGVYFSKRPAELTLPEAAMLAGLVQAPSAYDPAGDQRAATTRRDYIIDRMASTGQLTRAVADQAKGQPIALRLSEPPSDCGSTAENSWGFFCDLVKSWWMEQPAFGSTPQERLSRLRRGGYRIVTSLDVNLQGSAQRNLTAKEATNSAFAHGLVAIEPGTGRVRAMAVNRVYAVDQSHNGPKVDQQGRPTNTTGTYPNTVNPLLGGGDLPGFQAGSTFKLFTMLAALEAGKPLATSINSPRKYRSNYPAAAGEPASCGNRWCPSNASAAMTGQQTMWSGFGKSVNTYFVQLEQQVGADKAVAMAERLGLRWRTATDKLQASADNAAGWGAFTLGVADTTPLEMANAYATIAADGSYCEPLPVLNITDPDGAPVMSGEKPVDVAAPRCRQVFNPEVARAAVDAARCVTGYGAATSGVCGGWSTAPTVYPTVKRPVAGKTGTTDNNQAAWFVGFSPTLSVASFIADPDNPLHPVGTANLNKPIRSAAETLRDALAGAPARDFAAPAATTAYGPGGKKPGQGRSASPKPTPSKSR</sequence>
<keyword evidence="19" id="KW-1185">Reference proteome</keyword>
<keyword evidence="3" id="KW-0121">Carboxypeptidase</keyword>
<evidence type="ECO:0000256" key="13">
    <source>
        <dbReference type="ARBA" id="ARBA00049902"/>
    </source>
</evidence>
<comment type="catalytic activity">
    <reaction evidence="12">
        <text>Preferential cleavage: (Ac)2-L-Lys-D-Ala-|-D-Ala. Also transpeptidation of peptidyl-alanyl moieties that are N-acyl substituents of D-alanine.</text>
        <dbReference type="EC" id="3.4.16.4"/>
    </reaction>
</comment>
<evidence type="ECO:0000256" key="12">
    <source>
        <dbReference type="ARBA" id="ARBA00034000"/>
    </source>
</evidence>
<evidence type="ECO:0000256" key="8">
    <source>
        <dbReference type="ARBA" id="ARBA00022960"/>
    </source>
</evidence>
<dbReference type="InterPro" id="IPR036950">
    <property type="entry name" value="PBP_transglycosylase"/>
</dbReference>
<dbReference type="Pfam" id="PF00912">
    <property type="entry name" value="Transgly"/>
    <property type="match status" value="1"/>
</dbReference>
<evidence type="ECO:0000313" key="19">
    <source>
        <dbReference type="Proteomes" id="UP000653674"/>
    </source>
</evidence>
<dbReference type="Proteomes" id="UP000653674">
    <property type="component" value="Unassembled WGS sequence"/>
</dbReference>
<evidence type="ECO:0000259" key="16">
    <source>
        <dbReference type="Pfam" id="PF00905"/>
    </source>
</evidence>
<dbReference type="SUPFAM" id="SSF53955">
    <property type="entry name" value="Lysozyme-like"/>
    <property type="match status" value="1"/>
</dbReference>
<dbReference type="InterPro" id="IPR001264">
    <property type="entry name" value="Glyco_trans_51"/>
</dbReference>
<keyword evidence="8" id="KW-0133">Cell shape</keyword>
<dbReference type="EMBL" id="BONU01000045">
    <property type="protein sequence ID" value="GIG76123.1"/>
    <property type="molecule type" value="Genomic_DNA"/>
</dbReference>
<evidence type="ECO:0000256" key="2">
    <source>
        <dbReference type="ARBA" id="ARBA00007739"/>
    </source>
</evidence>
<dbReference type="PANTHER" id="PTHR32282">
    <property type="entry name" value="BINDING PROTEIN TRANSPEPTIDASE, PUTATIVE-RELATED"/>
    <property type="match status" value="1"/>
</dbReference>
<keyword evidence="15" id="KW-0472">Membrane</keyword>
<dbReference type="GO" id="GO:0008955">
    <property type="term" value="F:peptidoglycan glycosyltransferase activity"/>
    <property type="evidence" value="ECO:0007669"/>
    <property type="project" value="UniProtKB-EC"/>
</dbReference>
<dbReference type="PANTHER" id="PTHR32282:SF33">
    <property type="entry name" value="PEPTIDOGLYCAN GLYCOSYLTRANSFERASE"/>
    <property type="match status" value="1"/>
</dbReference>
<dbReference type="InterPro" id="IPR001460">
    <property type="entry name" value="PCN-bd_Tpept"/>
</dbReference>
<dbReference type="SUPFAM" id="SSF56601">
    <property type="entry name" value="beta-lactamase/transpeptidase-like"/>
    <property type="match status" value="1"/>
</dbReference>
<organism evidence="18 19">
    <name type="scientific">Planosporangium flavigriseum</name>
    <dbReference type="NCBI Taxonomy" id="373681"/>
    <lineage>
        <taxon>Bacteria</taxon>
        <taxon>Bacillati</taxon>
        <taxon>Actinomycetota</taxon>
        <taxon>Actinomycetes</taxon>
        <taxon>Micromonosporales</taxon>
        <taxon>Micromonosporaceae</taxon>
        <taxon>Planosporangium</taxon>
    </lineage>
</organism>
<dbReference type="Gene3D" id="3.40.710.10">
    <property type="entry name" value="DD-peptidase/beta-lactamase superfamily"/>
    <property type="match status" value="1"/>
</dbReference>
<dbReference type="GO" id="GO:0071555">
    <property type="term" value="P:cell wall organization"/>
    <property type="evidence" value="ECO:0007669"/>
    <property type="project" value="UniProtKB-KW"/>
</dbReference>
<protein>
    <submittedName>
        <fullName evidence="18">Penicillin-binding protein</fullName>
    </submittedName>
</protein>
<name>A0A8J3LT29_9ACTN</name>
<dbReference type="GO" id="GO:0030288">
    <property type="term" value="C:outer membrane-bounded periplasmic space"/>
    <property type="evidence" value="ECO:0007669"/>
    <property type="project" value="TreeGrafter"/>
</dbReference>
<keyword evidence="7" id="KW-0378">Hydrolase</keyword>
<dbReference type="RefSeq" id="WP_168079322.1">
    <property type="nucleotide sequence ID" value="NZ_BAAAQJ010000004.1"/>
</dbReference>
<keyword evidence="10" id="KW-0511">Multifunctional enzyme</keyword>
<keyword evidence="15" id="KW-0812">Transmembrane</keyword>
<evidence type="ECO:0000256" key="7">
    <source>
        <dbReference type="ARBA" id="ARBA00022801"/>
    </source>
</evidence>
<evidence type="ECO:0000256" key="10">
    <source>
        <dbReference type="ARBA" id="ARBA00023268"/>
    </source>
</evidence>
<keyword evidence="11" id="KW-0961">Cell wall biogenesis/degradation</keyword>
<keyword evidence="5" id="KW-0328">Glycosyltransferase</keyword>
<dbReference type="GO" id="GO:0009252">
    <property type="term" value="P:peptidoglycan biosynthetic process"/>
    <property type="evidence" value="ECO:0007669"/>
    <property type="project" value="UniProtKB-KW"/>
</dbReference>
<evidence type="ECO:0000256" key="14">
    <source>
        <dbReference type="SAM" id="MobiDB-lite"/>
    </source>
</evidence>
<evidence type="ECO:0000256" key="9">
    <source>
        <dbReference type="ARBA" id="ARBA00022984"/>
    </source>
</evidence>
<keyword evidence="6" id="KW-0808">Transferase</keyword>
<dbReference type="GO" id="GO:0009002">
    <property type="term" value="F:serine-type D-Ala-D-Ala carboxypeptidase activity"/>
    <property type="evidence" value="ECO:0007669"/>
    <property type="project" value="UniProtKB-EC"/>
</dbReference>
<dbReference type="InterPro" id="IPR012338">
    <property type="entry name" value="Beta-lactam/transpept-like"/>
</dbReference>
<comment type="similarity">
    <text evidence="1">In the C-terminal section; belongs to the transpeptidase family.</text>
</comment>
<feature type="domain" description="Glycosyl transferase family 51" evidence="17">
    <location>
        <begin position="79"/>
        <end position="262"/>
    </location>
</feature>
<proteinExistence type="inferred from homology"/>
<comment type="similarity">
    <text evidence="2">In the N-terminal section; belongs to the glycosyltransferase 51 family.</text>
</comment>
<feature type="domain" description="Penicillin-binding protein transpeptidase" evidence="16">
    <location>
        <begin position="365"/>
        <end position="676"/>
    </location>
</feature>
<evidence type="ECO:0000256" key="4">
    <source>
        <dbReference type="ARBA" id="ARBA00022670"/>
    </source>
</evidence>
<evidence type="ECO:0000256" key="6">
    <source>
        <dbReference type="ARBA" id="ARBA00022679"/>
    </source>
</evidence>
<reference evidence="18" key="1">
    <citation type="submission" date="2021-01" db="EMBL/GenBank/DDBJ databases">
        <title>Whole genome shotgun sequence of Planosporangium flavigriseum NBRC 105377.</title>
        <authorList>
            <person name="Komaki H."/>
            <person name="Tamura T."/>
        </authorList>
    </citation>
    <scope>NUCLEOTIDE SEQUENCE</scope>
    <source>
        <strain evidence="18">NBRC 105377</strain>
    </source>
</reference>
<dbReference type="GO" id="GO:0006508">
    <property type="term" value="P:proteolysis"/>
    <property type="evidence" value="ECO:0007669"/>
    <property type="project" value="UniProtKB-KW"/>
</dbReference>
<evidence type="ECO:0000256" key="5">
    <source>
        <dbReference type="ARBA" id="ARBA00022676"/>
    </source>
</evidence>
<accession>A0A8J3LT29</accession>
<dbReference type="InterPro" id="IPR050396">
    <property type="entry name" value="Glycosyltr_51/Transpeptidase"/>
</dbReference>
<keyword evidence="9" id="KW-0573">Peptidoglycan synthesis</keyword>
<comment type="catalytic activity">
    <reaction evidence="13">
        <text>[GlcNAc-(1-&gt;4)-Mur2Ac(oyl-L-Ala-gamma-D-Glu-L-Lys-D-Ala-D-Ala)](n)-di-trans,octa-cis-undecaprenyl diphosphate + beta-D-GlcNAc-(1-&gt;4)-Mur2Ac(oyl-L-Ala-gamma-D-Glu-L-Lys-D-Ala-D-Ala)-di-trans,octa-cis-undecaprenyl diphosphate = [GlcNAc-(1-&gt;4)-Mur2Ac(oyl-L-Ala-gamma-D-Glu-L-Lys-D-Ala-D-Ala)](n+1)-di-trans,octa-cis-undecaprenyl diphosphate + di-trans,octa-cis-undecaprenyl diphosphate + H(+)</text>
        <dbReference type="Rhea" id="RHEA:23708"/>
        <dbReference type="Rhea" id="RHEA-COMP:9602"/>
        <dbReference type="Rhea" id="RHEA-COMP:9603"/>
        <dbReference type="ChEBI" id="CHEBI:15378"/>
        <dbReference type="ChEBI" id="CHEBI:58405"/>
        <dbReference type="ChEBI" id="CHEBI:60033"/>
        <dbReference type="ChEBI" id="CHEBI:78435"/>
        <dbReference type="EC" id="2.4.99.28"/>
    </reaction>
</comment>
<evidence type="ECO:0000256" key="3">
    <source>
        <dbReference type="ARBA" id="ARBA00022645"/>
    </source>
</evidence>
<evidence type="ECO:0000313" key="18">
    <source>
        <dbReference type="EMBL" id="GIG76123.1"/>
    </source>
</evidence>
<evidence type="ECO:0000256" key="1">
    <source>
        <dbReference type="ARBA" id="ARBA00007090"/>
    </source>
</evidence>
<dbReference type="GO" id="GO:0008658">
    <property type="term" value="F:penicillin binding"/>
    <property type="evidence" value="ECO:0007669"/>
    <property type="project" value="InterPro"/>
</dbReference>
<keyword evidence="15" id="KW-1133">Transmembrane helix</keyword>
<dbReference type="AlphaFoldDB" id="A0A8J3LT29"/>
<evidence type="ECO:0000259" key="17">
    <source>
        <dbReference type="Pfam" id="PF00912"/>
    </source>
</evidence>
<dbReference type="InterPro" id="IPR023346">
    <property type="entry name" value="Lysozyme-like_dom_sf"/>
</dbReference>
<evidence type="ECO:0000256" key="15">
    <source>
        <dbReference type="SAM" id="Phobius"/>
    </source>
</evidence>
<feature type="transmembrane region" description="Helical" evidence="15">
    <location>
        <begin position="20"/>
        <end position="46"/>
    </location>
</feature>
<evidence type="ECO:0000256" key="11">
    <source>
        <dbReference type="ARBA" id="ARBA00023316"/>
    </source>
</evidence>
<dbReference type="Pfam" id="PF00905">
    <property type="entry name" value="Transpeptidase"/>
    <property type="match status" value="1"/>
</dbReference>
<comment type="caution">
    <text evidence="18">The sequence shown here is derived from an EMBL/GenBank/DDBJ whole genome shotgun (WGS) entry which is preliminary data.</text>
</comment>
<keyword evidence="4" id="KW-0645">Protease</keyword>
<dbReference type="GO" id="GO:0008360">
    <property type="term" value="P:regulation of cell shape"/>
    <property type="evidence" value="ECO:0007669"/>
    <property type="project" value="UniProtKB-KW"/>
</dbReference>
<dbReference type="Gene3D" id="1.10.3810.10">
    <property type="entry name" value="Biosynthetic peptidoglycan transglycosylase-like"/>
    <property type="match status" value="1"/>
</dbReference>
<gene>
    <name evidence="18" type="ORF">Pfl04_45270</name>
</gene>